<evidence type="ECO:0000256" key="2">
    <source>
        <dbReference type="ARBA" id="ARBA00022679"/>
    </source>
</evidence>
<dbReference type="InterPro" id="IPR026046">
    <property type="entry name" value="UBIAD1"/>
</dbReference>
<organism evidence="7 8">
    <name type="scientific">Mobilisporobacter senegalensis</name>
    <dbReference type="NCBI Taxonomy" id="1329262"/>
    <lineage>
        <taxon>Bacteria</taxon>
        <taxon>Bacillati</taxon>
        <taxon>Bacillota</taxon>
        <taxon>Clostridia</taxon>
        <taxon>Lachnospirales</taxon>
        <taxon>Lachnospiraceae</taxon>
        <taxon>Mobilisporobacter</taxon>
    </lineage>
</organism>
<keyword evidence="2 7" id="KW-0808">Transferase</keyword>
<evidence type="ECO:0000256" key="6">
    <source>
        <dbReference type="SAM" id="Phobius"/>
    </source>
</evidence>
<evidence type="ECO:0000256" key="3">
    <source>
        <dbReference type="ARBA" id="ARBA00022692"/>
    </source>
</evidence>
<feature type="transmembrane region" description="Helical" evidence="6">
    <location>
        <begin position="77"/>
        <end position="95"/>
    </location>
</feature>
<keyword evidence="4 6" id="KW-1133">Transmembrane helix</keyword>
<dbReference type="GO" id="GO:0016020">
    <property type="term" value="C:membrane"/>
    <property type="evidence" value="ECO:0007669"/>
    <property type="project" value="UniProtKB-SubCell"/>
</dbReference>
<comment type="caution">
    <text evidence="7">The sequence shown here is derived from an EMBL/GenBank/DDBJ whole genome shotgun (WGS) entry which is preliminary data.</text>
</comment>
<feature type="transmembrane region" description="Helical" evidence="6">
    <location>
        <begin position="36"/>
        <end position="57"/>
    </location>
</feature>
<dbReference type="PANTHER" id="PTHR13929">
    <property type="entry name" value="1,4-DIHYDROXY-2-NAPHTHOATE OCTAPRENYLTRANSFERASE"/>
    <property type="match status" value="1"/>
</dbReference>
<evidence type="ECO:0000256" key="4">
    <source>
        <dbReference type="ARBA" id="ARBA00022989"/>
    </source>
</evidence>
<dbReference type="PANTHER" id="PTHR13929:SF0">
    <property type="entry name" value="UBIA PRENYLTRANSFERASE DOMAIN-CONTAINING PROTEIN 1"/>
    <property type="match status" value="1"/>
</dbReference>
<feature type="transmembrane region" description="Helical" evidence="6">
    <location>
        <begin position="12"/>
        <end position="30"/>
    </location>
</feature>
<feature type="transmembrane region" description="Helical" evidence="6">
    <location>
        <begin position="101"/>
        <end position="120"/>
    </location>
</feature>
<dbReference type="GO" id="GO:0009234">
    <property type="term" value="P:menaquinone biosynthetic process"/>
    <property type="evidence" value="ECO:0007669"/>
    <property type="project" value="TreeGrafter"/>
</dbReference>
<protein>
    <submittedName>
        <fullName evidence="7">1,4-dihydroxy-2-naphthoate octaprenyltransferase</fullName>
    </submittedName>
</protein>
<proteinExistence type="predicted"/>
<feature type="transmembrane region" description="Helical" evidence="6">
    <location>
        <begin position="175"/>
        <end position="199"/>
    </location>
</feature>
<evidence type="ECO:0000256" key="1">
    <source>
        <dbReference type="ARBA" id="ARBA00004141"/>
    </source>
</evidence>
<dbReference type="CDD" id="cd13962">
    <property type="entry name" value="PT_UbiA_UBIAD1"/>
    <property type="match status" value="1"/>
</dbReference>
<name>A0A3N1XG37_9FIRM</name>
<dbReference type="Proteomes" id="UP000273083">
    <property type="component" value="Unassembled WGS sequence"/>
</dbReference>
<dbReference type="OrthoDB" id="9767568at2"/>
<dbReference type="EMBL" id="RJVG01000010">
    <property type="protein sequence ID" value="ROR25679.1"/>
    <property type="molecule type" value="Genomic_DNA"/>
</dbReference>
<sequence>MINRFLNYVEIKTKITSTFTALLTISFLLYKKQAIHWKLTLIFLMSMFLFDLTTTAINNYIDTKDNGQRLQFRRSTALIIIYILLGLSMALGLYLAYLTDIVILLIGGICFLCGIFYTYGPVPISRQPLGEILSGFFYGLLIPFIIMYINMPRGYFLLLDIKLETIALELNTLPFIRLILFGITPFCTTANIMLANNICDLEKDILVKRHTLPYYIGRKSLYLFAGLYYLTYIATVVMVIFGVLSPVTLLSLFTIFLVQKNISKFFKQQDKGSTFILAIKNFILIMGTNTIMIFISALIA</sequence>
<evidence type="ECO:0000313" key="8">
    <source>
        <dbReference type="Proteomes" id="UP000273083"/>
    </source>
</evidence>
<dbReference type="GO" id="GO:0004659">
    <property type="term" value="F:prenyltransferase activity"/>
    <property type="evidence" value="ECO:0007669"/>
    <property type="project" value="InterPro"/>
</dbReference>
<gene>
    <name evidence="7" type="ORF">EDD66_11035</name>
</gene>
<dbReference type="Pfam" id="PF01040">
    <property type="entry name" value="UbiA"/>
    <property type="match status" value="1"/>
</dbReference>
<keyword evidence="8" id="KW-1185">Reference proteome</keyword>
<feature type="transmembrane region" description="Helical" evidence="6">
    <location>
        <begin position="275"/>
        <end position="299"/>
    </location>
</feature>
<keyword evidence="5 6" id="KW-0472">Membrane</keyword>
<feature type="transmembrane region" description="Helical" evidence="6">
    <location>
        <begin position="132"/>
        <end position="151"/>
    </location>
</feature>
<dbReference type="AlphaFoldDB" id="A0A3N1XG37"/>
<keyword evidence="3 6" id="KW-0812">Transmembrane</keyword>
<comment type="subcellular location">
    <subcellularLocation>
        <location evidence="1">Membrane</location>
        <topology evidence="1">Multi-pass membrane protein</topology>
    </subcellularLocation>
</comment>
<reference evidence="7 8" key="1">
    <citation type="submission" date="2018-11" db="EMBL/GenBank/DDBJ databases">
        <title>Genomic Encyclopedia of Type Strains, Phase IV (KMG-IV): sequencing the most valuable type-strain genomes for metagenomic binning, comparative biology and taxonomic classification.</title>
        <authorList>
            <person name="Goeker M."/>
        </authorList>
    </citation>
    <scope>NUCLEOTIDE SEQUENCE [LARGE SCALE GENOMIC DNA]</scope>
    <source>
        <strain evidence="7 8">DSM 26537</strain>
    </source>
</reference>
<accession>A0A3N1XG37</accession>
<dbReference type="InterPro" id="IPR000537">
    <property type="entry name" value="UbiA_prenyltransferase"/>
</dbReference>
<evidence type="ECO:0000313" key="7">
    <source>
        <dbReference type="EMBL" id="ROR25679.1"/>
    </source>
</evidence>
<feature type="transmembrane region" description="Helical" evidence="6">
    <location>
        <begin position="247"/>
        <end position="263"/>
    </location>
</feature>
<evidence type="ECO:0000256" key="5">
    <source>
        <dbReference type="ARBA" id="ARBA00023136"/>
    </source>
</evidence>
<dbReference type="GO" id="GO:0042371">
    <property type="term" value="P:vitamin K biosynthetic process"/>
    <property type="evidence" value="ECO:0007669"/>
    <property type="project" value="TreeGrafter"/>
</dbReference>
<dbReference type="RefSeq" id="WP_123610292.1">
    <property type="nucleotide sequence ID" value="NZ_RJVG01000010.1"/>
</dbReference>
<feature type="transmembrane region" description="Helical" evidence="6">
    <location>
        <begin position="220"/>
        <end position="241"/>
    </location>
</feature>